<dbReference type="SUPFAM" id="SSF51695">
    <property type="entry name" value="PLC-like phosphodiesterases"/>
    <property type="match status" value="1"/>
</dbReference>
<feature type="chain" id="PRO_5040423165" evidence="1">
    <location>
        <begin position="20"/>
        <end position="336"/>
    </location>
</feature>
<keyword evidence="1" id="KW-0732">Signal</keyword>
<evidence type="ECO:0000313" key="3">
    <source>
        <dbReference type="EMBL" id="KAF4122154.1"/>
    </source>
</evidence>
<evidence type="ECO:0000259" key="2">
    <source>
        <dbReference type="SMART" id="SM00148"/>
    </source>
</evidence>
<dbReference type="GO" id="GO:0006629">
    <property type="term" value="P:lipid metabolic process"/>
    <property type="evidence" value="ECO:0007669"/>
    <property type="project" value="InterPro"/>
</dbReference>
<evidence type="ECO:0000313" key="4">
    <source>
        <dbReference type="Proteomes" id="UP000749293"/>
    </source>
</evidence>
<feature type="signal peptide" evidence="1">
    <location>
        <begin position="1"/>
        <end position="19"/>
    </location>
</feature>
<accession>A0A9P4YUR7</accession>
<dbReference type="InterPro" id="IPR051057">
    <property type="entry name" value="PI-PLC_domain"/>
</dbReference>
<dbReference type="Gene3D" id="3.20.20.190">
    <property type="entry name" value="Phosphatidylinositol (PI) phosphodiesterase"/>
    <property type="match status" value="1"/>
</dbReference>
<dbReference type="GeneID" id="55973970"/>
<dbReference type="RefSeq" id="XP_035320806.1">
    <property type="nucleotide sequence ID" value="XM_035469712.1"/>
</dbReference>
<feature type="domain" description="Phosphatidylinositol-specific phospholipase C X" evidence="2">
    <location>
        <begin position="47"/>
        <end position="175"/>
    </location>
</feature>
<dbReference type="GO" id="GO:0008081">
    <property type="term" value="F:phosphoric diester hydrolase activity"/>
    <property type="evidence" value="ECO:0007669"/>
    <property type="project" value="InterPro"/>
</dbReference>
<dbReference type="AlphaFoldDB" id="A0A9P4YUR7"/>
<evidence type="ECO:0000256" key="1">
    <source>
        <dbReference type="SAM" id="SignalP"/>
    </source>
</evidence>
<comment type="caution">
    <text evidence="3">The sequence shown here is derived from an EMBL/GenBank/DDBJ whole genome shotgun (WGS) entry which is preliminary data.</text>
</comment>
<gene>
    <name evidence="3" type="ORF">GMORB2_7747</name>
</gene>
<reference evidence="3" key="1">
    <citation type="submission" date="2020-03" db="EMBL/GenBank/DDBJ databases">
        <title>Site-based positive gene gene selection in Geosmithia morbida across the United States reveals a broad range of putative effectors and factors for local host and environmental adapation.</title>
        <authorList>
            <person name="Onufrak A."/>
            <person name="Murdoch R.W."/>
            <person name="Gazis R."/>
            <person name="Huff M."/>
            <person name="Staton M."/>
            <person name="Klingeman W."/>
            <person name="Hadziabdic D."/>
        </authorList>
    </citation>
    <scope>NUCLEOTIDE SEQUENCE</scope>
    <source>
        <strain evidence="3">1262</strain>
    </source>
</reference>
<dbReference type="Pfam" id="PF00388">
    <property type="entry name" value="PI-PLC-X"/>
    <property type="match status" value="1"/>
</dbReference>
<proteinExistence type="predicted"/>
<dbReference type="SMART" id="SM00148">
    <property type="entry name" value="PLCXc"/>
    <property type="match status" value="1"/>
</dbReference>
<protein>
    <submittedName>
        <fullName evidence="3">1-phosphatidylinositol phosphodiesterase</fullName>
    </submittedName>
</protein>
<dbReference type="EMBL" id="JAANYQ010000010">
    <property type="protein sequence ID" value="KAF4122154.1"/>
    <property type="molecule type" value="Genomic_DNA"/>
</dbReference>
<dbReference type="InterPro" id="IPR017946">
    <property type="entry name" value="PLC-like_Pdiesterase_TIM-brl"/>
</dbReference>
<name>A0A9P4YUR7_9HYPO</name>
<dbReference type="PROSITE" id="PS50007">
    <property type="entry name" value="PIPLC_X_DOMAIN"/>
    <property type="match status" value="1"/>
</dbReference>
<organism evidence="3 4">
    <name type="scientific">Geosmithia morbida</name>
    <dbReference type="NCBI Taxonomy" id="1094350"/>
    <lineage>
        <taxon>Eukaryota</taxon>
        <taxon>Fungi</taxon>
        <taxon>Dikarya</taxon>
        <taxon>Ascomycota</taxon>
        <taxon>Pezizomycotina</taxon>
        <taxon>Sordariomycetes</taxon>
        <taxon>Hypocreomycetidae</taxon>
        <taxon>Hypocreales</taxon>
        <taxon>Bionectriaceae</taxon>
        <taxon>Geosmithia</taxon>
    </lineage>
</organism>
<keyword evidence="4" id="KW-1185">Reference proteome</keyword>
<sequence length="336" mass="37611">MRLAQILPSAAWCASLAHAGSYYGYESSASFEVNGYKANEWMKIIEQDTYISALSIPGTHNTMTYNLTDPVYQCQNLDLSTQLEAGIRYLDIRGRSVGGDLYIYHGNVSTGFMFRDVLNDVFRFLGDHPSEVIIMRIKEEGPRINTEIRFEDALIHDIAEPSPLYRLAGKLLRIRDDGDYSPMPTLKEVRGQVMILQDFQTVAGPEKYGNEWAGHEMELQDRWQVEDVDHLEDKWQAVEETLEKAASFQTSGNDKLRVSHLSASSGVLPIVAAAGPIRRQNANGTAIEGMNDRTAKWLNLNPSPRVGKTGIVVADFPGKELISAIISRNEYIIDPE</sequence>
<dbReference type="Proteomes" id="UP000749293">
    <property type="component" value="Unassembled WGS sequence"/>
</dbReference>
<dbReference type="CDD" id="cd08586">
    <property type="entry name" value="PI-PLCc_BcPLC_like"/>
    <property type="match status" value="1"/>
</dbReference>
<dbReference type="PANTHER" id="PTHR13593:SF113">
    <property type="entry name" value="SI:DKEY-266F7.9"/>
    <property type="match status" value="1"/>
</dbReference>
<dbReference type="InterPro" id="IPR000909">
    <property type="entry name" value="PLipase_C_PInositol-sp_X_dom"/>
</dbReference>
<dbReference type="PANTHER" id="PTHR13593">
    <property type="match status" value="1"/>
</dbReference>
<dbReference type="OrthoDB" id="1046782at2759"/>